<keyword evidence="2" id="KW-1185">Reference proteome</keyword>
<reference evidence="1" key="1">
    <citation type="submission" date="2022-11" db="EMBL/GenBank/DDBJ databases">
        <authorList>
            <person name="Morgan W.R."/>
            <person name="Tartar A."/>
        </authorList>
    </citation>
    <scope>NUCLEOTIDE SEQUENCE</scope>
    <source>
        <strain evidence="1">ARSEF 373</strain>
    </source>
</reference>
<reference evidence="1" key="2">
    <citation type="journal article" date="2023" name="Microbiol Resour">
        <title>Decontamination and Annotation of the Draft Genome Sequence of the Oomycete Lagenidium giganteum ARSEF 373.</title>
        <authorList>
            <person name="Morgan W.R."/>
            <person name="Tartar A."/>
        </authorList>
    </citation>
    <scope>NUCLEOTIDE SEQUENCE</scope>
    <source>
        <strain evidence="1">ARSEF 373</strain>
    </source>
</reference>
<sequence>ACSGAAQLCGRNLGENCGATCRHTRSTAYPPPSLAPVEASTPTAVRGYDVRRCQKLYDRTT</sequence>
<dbReference type="EMBL" id="DAKRPA010000088">
    <property type="protein sequence ID" value="DAZ99170.1"/>
    <property type="molecule type" value="Genomic_DNA"/>
</dbReference>
<protein>
    <submittedName>
        <fullName evidence="1">Uncharacterized protein</fullName>
    </submittedName>
</protein>
<gene>
    <name evidence="1" type="ORF">N0F65_008203</name>
</gene>
<comment type="caution">
    <text evidence="1">The sequence shown here is derived from an EMBL/GenBank/DDBJ whole genome shotgun (WGS) entry which is preliminary data.</text>
</comment>
<proteinExistence type="predicted"/>
<evidence type="ECO:0000313" key="2">
    <source>
        <dbReference type="Proteomes" id="UP001146120"/>
    </source>
</evidence>
<name>A0AAV2YW55_9STRA</name>
<dbReference type="Proteomes" id="UP001146120">
    <property type="component" value="Unassembled WGS sequence"/>
</dbReference>
<dbReference type="AlphaFoldDB" id="A0AAV2YW55"/>
<evidence type="ECO:0000313" key="1">
    <source>
        <dbReference type="EMBL" id="DAZ99170.1"/>
    </source>
</evidence>
<feature type="non-terminal residue" evidence="1">
    <location>
        <position position="1"/>
    </location>
</feature>
<organism evidence="1 2">
    <name type="scientific">Lagenidium giganteum</name>
    <dbReference type="NCBI Taxonomy" id="4803"/>
    <lineage>
        <taxon>Eukaryota</taxon>
        <taxon>Sar</taxon>
        <taxon>Stramenopiles</taxon>
        <taxon>Oomycota</taxon>
        <taxon>Peronosporomycetes</taxon>
        <taxon>Pythiales</taxon>
        <taxon>Pythiaceae</taxon>
    </lineage>
</organism>
<accession>A0AAV2YW55</accession>